<dbReference type="GO" id="GO:0003729">
    <property type="term" value="F:mRNA binding"/>
    <property type="evidence" value="ECO:0007669"/>
    <property type="project" value="TreeGrafter"/>
</dbReference>
<dbReference type="InterPro" id="IPR000504">
    <property type="entry name" value="RRM_dom"/>
</dbReference>
<dbReference type="InterPro" id="IPR012677">
    <property type="entry name" value="Nucleotide-bd_a/b_plait_sf"/>
</dbReference>
<dbReference type="GO" id="GO:0005847">
    <property type="term" value="C:mRNA cleavage and polyadenylation specificity factor complex"/>
    <property type="evidence" value="ECO:0007669"/>
    <property type="project" value="TreeGrafter"/>
</dbReference>
<reference evidence="6" key="1">
    <citation type="journal article" date="2022" name="IScience">
        <title>Evolution of zygomycete secretomes and the origins of terrestrial fungal ecologies.</title>
        <authorList>
            <person name="Chang Y."/>
            <person name="Wang Y."/>
            <person name="Mondo S."/>
            <person name="Ahrendt S."/>
            <person name="Andreopoulos W."/>
            <person name="Barry K."/>
            <person name="Beard J."/>
            <person name="Benny G.L."/>
            <person name="Blankenship S."/>
            <person name="Bonito G."/>
            <person name="Cuomo C."/>
            <person name="Desiro A."/>
            <person name="Gervers K.A."/>
            <person name="Hundley H."/>
            <person name="Kuo A."/>
            <person name="LaButti K."/>
            <person name="Lang B.F."/>
            <person name="Lipzen A."/>
            <person name="O'Donnell K."/>
            <person name="Pangilinan J."/>
            <person name="Reynolds N."/>
            <person name="Sandor L."/>
            <person name="Smith M.E."/>
            <person name="Tsang A."/>
            <person name="Grigoriev I.V."/>
            <person name="Stajich J.E."/>
            <person name="Spatafora J.W."/>
        </authorList>
    </citation>
    <scope>NUCLEOTIDE SEQUENCE</scope>
    <source>
        <strain evidence="6">RSA 2281</strain>
    </source>
</reference>
<dbReference type="Gene3D" id="1.25.40.630">
    <property type="match status" value="1"/>
</dbReference>
<keyword evidence="2" id="KW-0539">Nucleus</keyword>
<evidence type="ECO:0000313" key="6">
    <source>
        <dbReference type="EMBL" id="KAI9243826.1"/>
    </source>
</evidence>
<dbReference type="Gene3D" id="3.30.70.330">
    <property type="match status" value="1"/>
</dbReference>
<accession>A0AAD5P8G8</accession>
<keyword evidence="7" id="KW-1185">Reference proteome</keyword>
<dbReference type="EMBL" id="JAIXMP010000066">
    <property type="protein sequence ID" value="KAI9243826.1"/>
    <property type="molecule type" value="Genomic_DNA"/>
</dbReference>
<dbReference type="Pfam" id="PF14327">
    <property type="entry name" value="CSTF2_hinge"/>
    <property type="match status" value="1"/>
</dbReference>
<feature type="compositionally biased region" description="Pro residues" evidence="4">
    <location>
        <begin position="274"/>
        <end position="284"/>
    </location>
</feature>
<dbReference type="InterPro" id="IPR035979">
    <property type="entry name" value="RBD_domain_sf"/>
</dbReference>
<evidence type="ECO:0000256" key="4">
    <source>
        <dbReference type="SAM" id="MobiDB-lite"/>
    </source>
</evidence>
<evidence type="ECO:0000259" key="5">
    <source>
        <dbReference type="PROSITE" id="PS50102"/>
    </source>
</evidence>
<dbReference type="InterPro" id="IPR025742">
    <property type="entry name" value="CSTF2_hinge"/>
</dbReference>
<dbReference type="AlphaFoldDB" id="A0AAD5P8G8"/>
<dbReference type="SUPFAM" id="SSF54928">
    <property type="entry name" value="RNA-binding domain, RBD"/>
    <property type="match status" value="1"/>
</dbReference>
<dbReference type="Proteomes" id="UP001209540">
    <property type="component" value="Unassembled WGS sequence"/>
</dbReference>
<sequence length="347" mass="38908">MNQPARGSRVVFVGNIPFELTEEQLIDIFKEVGPVASFRLLFDRETGRPKGYGFCEFYDAETAASAVRNLNDYDIGGRQIRVDYAAMDPHLDQRHHKQQQQQPRSGPTPPQQLQQQQQPLAQQQQQQQQQMPPMMGQQTTNMPPKPSTGLSTSVDDISKVLASMTSQDLFTLMTHMKQMSFDRPDYTREFLGSNPQVAYALFQAMMMMNIVDPNILTRIVSSPTGGAMPSPIPHSSVQQQQPQQPQQQQPMQPPPMPPPPQQQPQQPPQQRHPQVPPQVPPQMPNMPLMGGIPGAAPTNAAGGDVKEQQKALLMQVLQLTDEQINALGPEHRDQIRQLKAQLMQQPR</sequence>
<protein>
    <recommendedName>
        <fullName evidence="5">RRM domain-containing protein</fullName>
    </recommendedName>
</protein>
<dbReference type="SMART" id="SM00360">
    <property type="entry name" value="RRM"/>
    <property type="match status" value="1"/>
</dbReference>
<feature type="domain" description="RRM" evidence="5">
    <location>
        <begin position="9"/>
        <end position="87"/>
    </location>
</feature>
<comment type="subcellular location">
    <subcellularLocation>
        <location evidence="1">Nucleus</location>
    </subcellularLocation>
</comment>
<dbReference type="Gene3D" id="1.10.20.70">
    <property type="entry name" value="Transcription termination and cleavage factor, C-terminal domain"/>
    <property type="match status" value="1"/>
</dbReference>
<dbReference type="Pfam" id="PF00076">
    <property type="entry name" value="RRM_1"/>
    <property type="match status" value="1"/>
</dbReference>
<comment type="caution">
    <text evidence="6">The sequence shown here is derived from an EMBL/GenBank/DDBJ whole genome shotgun (WGS) entry which is preliminary data.</text>
</comment>
<feature type="compositionally biased region" description="Low complexity" evidence="4">
    <location>
        <begin position="237"/>
        <end position="250"/>
    </location>
</feature>
<organism evidence="6 7">
    <name type="scientific">Phascolomyces articulosus</name>
    <dbReference type="NCBI Taxonomy" id="60185"/>
    <lineage>
        <taxon>Eukaryota</taxon>
        <taxon>Fungi</taxon>
        <taxon>Fungi incertae sedis</taxon>
        <taxon>Mucoromycota</taxon>
        <taxon>Mucoromycotina</taxon>
        <taxon>Mucoromycetes</taxon>
        <taxon>Mucorales</taxon>
        <taxon>Lichtheimiaceae</taxon>
        <taxon>Phascolomyces</taxon>
    </lineage>
</organism>
<dbReference type="PANTHER" id="PTHR45735">
    <property type="entry name" value="CLEAVAGE STIMULATION FACTOR SUBUNIT 2"/>
    <property type="match status" value="1"/>
</dbReference>
<feature type="region of interest" description="Disordered" evidence="4">
    <location>
        <begin position="91"/>
        <end position="153"/>
    </location>
</feature>
<dbReference type="Pfam" id="PF14304">
    <property type="entry name" value="CSTF_C"/>
    <property type="match status" value="1"/>
</dbReference>
<keyword evidence="3" id="KW-0694">RNA-binding</keyword>
<feature type="compositionally biased region" description="Pro residues" evidence="4">
    <location>
        <begin position="251"/>
        <end position="267"/>
    </location>
</feature>
<evidence type="ECO:0000256" key="3">
    <source>
        <dbReference type="PROSITE-ProRule" id="PRU00176"/>
    </source>
</evidence>
<name>A0AAD5P8G8_9FUNG</name>
<reference evidence="6" key="2">
    <citation type="submission" date="2023-02" db="EMBL/GenBank/DDBJ databases">
        <authorList>
            <consortium name="DOE Joint Genome Institute"/>
            <person name="Mondo S.J."/>
            <person name="Chang Y."/>
            <person name="Wang Y."/>
            <person name="Ahrendt S."/>
            <person name="Andreopoulos W."/>
            <person name="Barry K."/>
            <person name="Beard J."/>
            <person name="Benny G.L."/>
            <person name="Blankenship S."/>
            <person name="Bonito G."/>
            <person name="Cuomo C."/>
            <person name="Desiro A."/>
            <person name="Gervers K.A."/>
            <person name="Hundley H."/>
            <person name="Kuo A."/>
            <person name="LaButti K."/>
            <person name="Lang B.F."/>
            <person name="Lipzen A."/>
            <person name="O'Donnell K."/>
            <person name="Pangilinan J."/>
            <person name="Reynolds N."/>
            <person name="Sandor L."/>
            <person name="Smith M.W."/>
            <person name="Tsang A."/>
            <person name="Grigoriev I.V."/>
            <person name="Stajich J.E."/>
            <person name="Spatafora J.W."/>
        </authorList>
    </citation>
    <scope>NUCLEOTIDE SEQUENCE</scope>
    <source>
        <strain evidence="6">RSA 2281</strain>
    </source>
</reference>
<feature type="region of interest" description="Disordered" evidence="4">
    <location>
        <begin position="222"/>
        <end position="304"/>
    </location>
</feature>
<gene>
    <name evidence="6" type="ORF">BDA99DRAFT_529808</name>
</gene>
<proteinExistence type="predicted"/>
<evidence type="ECO:0000256" key="1">
    <source>
        <dbReference type="ARBA" id="ARBA00004123"/>
    </source>
</evidence>
<dbReference type="CDD" id="cd12398">
    <property type="entry name" value="RRM_CSTF2_RNA15_like"/>
    <property type="match status" value="1"/>
</dbReference>
<dbReference type="GO" id="GO:0031124">
    <property type="term" value="P:mRNA 3'-end processing"/>
    <property type="evidence" value="ECO:0007669"/>
    <property type="project" value="InterPro"/>
</dbReference>
<feature type="compositionally biased region" description="Low complexity" evidence="4">
    <location>
        <begin position="99"/>
        <end position="142"/>
    </location>
</feature>
<evidence type="ECO:0000313" key="7">
    <source>
        <dbReference type="Proteomes" id="UP001209540"/>
    </source>
</evidence>
<evidence type="ECO:0000256" key="2">
    <source>
        <dbReference type="ARBA" id="ARBA00023242"/>
    </source>
</evidence>
<dbReference type="InterPro" id="IPR026896">
    <property type="entry name" value="CSTF_C"/>
</dbReference>
<dbReference type="PROSITE" id="PS50102">
    <property type="entry name" value="RRM"/>
    <property type="match status" value="1"/>
</dbReference>
<dbReference type="InterPro" id="IPR038192">
    <property type="entry name" value="CSTF_C_sf"/>
</dbReference>
<dbReference type="PANTHER" id="PTHR45735:SF2">
    <property type="entry name" value="CLEAVAGE STIMULATION FACTOR SUBUNIT 2"/>
    <property type="match status" value="1"/>
</dbReference>